<reference evidence="1" key="1">
    <citation type="journal article" date="2023" name="Mol. Ecol. Resour.">
        <title>Chromosome-level genome assembly of a triploid poplar Populus alba 'Berolinensis'.</title>
        <authorList>
            <person name="Chen S."/>
            <person name="Yu Y."/>
            <person name="Wang X."/>
            <person name="Wang S."/>
            <person name="Zhang T."/>
            <person name="Zhou Y."/>
            <person name="He R."/>
            <person name="Meng N."/>
            <person name="Wang Y."/>
            <person name="Liu W."/>
            <person name="Liu Z."/>
            <person name="Liu J."/>
            <person name="Guo Q."/>
            <person name="Huang H."/>
            <person name="Sederoff R.R."/>
            <person name="Wang G."/>
            <person name="Qu G."/>
            <person name="Chen S."/>
        </authorList>
    </citation>
    <scope>NUCLEOTIDE SEQUENCE</scope>
    <source>
        <strain evidence="1">SC-2020</strain>
    </source>
</reference>
<accession>A0AAD6L9R1</accession>
<dbReference type="EMBL" id="JAQIZT010000019">
    <property type="protein sequence ID" value="KAJ6952936.1"/>
    <property type="molecule type" value="Genomic_DNA"/>
</dbReference>
<proteinExistence type="predicted"/>
<comment type="caution">
    <text evidence="1">The sequence shown here is derived from an EMBL/GenBank/DDBJ whole genome shotgun (WGS) entry which is preliminary data.</text>
</comment>
<sequence>MVEDTEETVGLLWFFQGEAMVDGWLMSLQLKMMAILEATGVRQWARRAEKSVGAVVAGISGASRDGEGDVVVSVWVLLLKSCRYYHGFEGENDWS</sequence>
<evidence type="ECO:0000313" key="2">
    <source>
        <dbReference type="Proteomes" id="UP001164929"/>
    </source>
</evidence>
<dbReference type="AlphaFoldDB" id="A0AAD6L9R1"/>
<keyword evidence="2" id="KW-1185">Reference proteome</keyword>
<gene>
    <name evidence="1" type="ORF">NC653_041926</name>
</gene>
<protein>
    <submittedName>
        <fullName evidence="1">Uncharacterized protein</fullName>
    </submittedName>
</protein>
<name>A0AAD6L9R1_9ROSI</name>
<evidence type="ECO:0000313" key="1">
    <source>
        <dbReference type="EMBL" id="KAJ6952936.1"/>
    </source>
</evidence>
<dbReference type="Proteomes" id="UP001164929">
    <property type="component" value="Chromosome 19"/>
</dbReference>
<organism evidence="1 2">
    <name type="scientific">Populus alba x Populus x berolinensis</name>
    <dbReference type="NCBI Taxonomy" id="444605"/>
    <lineage>
        <taxon>Eukaryota</taxon>
        <taxon>Viridiplantae</taxon>
        <taxon>Streptophyta</taxon>
        <taxon>Embryophyta</taxon>
        <taxon>Tracheophyta</taxon>
        <taxon>Spermatophyta</taxon>
        <taxon>Magnoliopsida</taxon>
        <taxon>eudicotyledons</taxon>
        <taxon>Gunneridae</taxon>
        <taxon>Pentapetalae</taxon>
        <taxon>rosids</taxon>
        <taxon>fabids</taxon>
        <taxon>Malpighiales</taxon>
        <taxon>Salicaceae</taxon>
        <taxon>Saliceae</taxon>
        <taxon>Populus</taxon>
    </lineage>
</organism>